<dbReference type="GO" id="GO:0043190">
    <property type="term" value="C:ATP-binding cassette (ABC) transporter complex"/>
    <property type="evidence" value="ECO:0007669"/>
    <property type="project" value="InterPro"/>
</dbReference>
<name>A0A940NW08_9BACI</name>
<feature type="transmembrane region" description="Helical" evidence="5">
    <location>
        <begin position="102"/>
        <end position="128"/>
    </location>
</feature>
<evidence type="ECO:0000256" key="1">
    <source>
        <dbReference type="ARBA" id="ARBA00004141"/>
    </source>
</evidence>
<accession>A0A940NW08</accession>
<sequence length="254" mass="27849">MSGKHFFSDTFTMSSRVMKHSLRSVDTIITTILMPILLMLAFVYIFGSAMTMNKVEYVNFIVPGVLLMCIGNGIAYTAVRVNTDMTRGIFDRFHSMPIAKSSILGGHVISTLLLNLLSVIAVILISFLMGFRPHADFVEWLLAAGMILLTIFAFTWMAVAFGLMAKSYEGASVFSYLLLGLMFVSSAFVPTNNMGSGLRAFAENQPMTPIAGSVRSLLAGHPVSGEIVTAVLWLVGVGILFYVISMNVYKKRMK</sequence>
<feature type="transmembrane region" description="Helical" evidence="5">
    <location>
        <begin position="21"/>
        <end position="45"/>
    </location>
</feature>
<keyword evidence="4 5" id="KW-0472">Membrane</keyword>
<keyword evidence="5" id="KW-1003">Cell membrane</keyword>
<comment type="similarity">
    <text evidence="5">Belongs to the ABC-2 integral membrane protein family.</text>
</comment>
<keyword evidence="5" id="KW-0813">Transport</keyword>
<evidence type="ECO:0000256" key="4">
    <source>
        <dbReference type="ARBA" id="ARBA00023136"/>
    </source>
</evidence>
<dbReference type="GO" id="GO:0140359">
    <property type="term" value="F:ABC-type transporter activity"/>
    <property type="evidence" value="ECO:0007669"/>
    <property type="project" value="InterPro"/>
</dbReference>
<protein>
    <recommendedName>
        <fullName evidence="5">Transport permease protein</fullName>
    </recommendedName>
</protein>
<organism evidence="7 8">
    <name type="scientific">Gottfriedia endophytica</name>
    <dbReference type="NCBI Taxonomy" id="2820819"/>
    <lineage>
        <taxon>Bacteria</taxon>
        <taxon>Bacillati</taxon>
        <taxon>Bacillota</taxon>
        <taxon>Bacilli</taxon>
        <taxon>Bacillales</taxon>
        <taxon>Bacillaceae</taxon>
        <taxon>Gottfriedia</taxon>
    </lineage>
</organism>
<dbReference type="Proteomes" id="UP000682134">
    <property type="component" value="Unassembled WGS sequence"/>
</dbReference>
<dbReference type="RefSeq" id="WP_209406078.1">
    <property type="nucleotide sequence ID" value="NZ_JAGIYQ010000007.1"/>
</dbReference>
<dbReference type="InterPro" id="IPR047817">
    <property type="entry name" value="ABC2_TM_bact-type"/>
</dbReference>
<keyword evidence="8" id="KW-1185">Reference proteome</keyword>
<comment type="subcellular location">
    <subcellularLocation>
        <location evidence="5">Cell membrane</location>
        <topology evidence="5">Multi-pass membrane protein</topology>
    </subcellularLocation>
    <subcellularLocation>
        <location evidence="1">Membrane</location>
        <topology evidence="1">Multi-pass membrane protein</topology>
    </subcellularLocation>
</comment>
<feature type="transmembrane region" description="Helical" evidence="5">
    <location>
        <begin position="227"/>
        <end position="249"/>
    </location>
</feature>
<dbReference type="EMBL" id="JAGIYQ010000007">
    <property type="protein sequence ID" value="MBP0725968.1"/>
    <property type="molecule type" value="Genomic_DNA"/>
</dbReference>
<dbReference type="Pfam" id="PF01061">
    <property type="entry name" value="ABC2_membrane"/>
    <property type="match status" value="1"/>
</dbReference>
<evidence type="ECO:0000313" key="8">
    <source>
        <dbReference type="Proteomes" id="UP000682134"/>
    </source>
</evidence>
<evidence type="ECO:0000256" key="5">
    <source>
        <dbReference type="RuleBase" id="RU361157"/>
    </source>
</evidence>
<proteinExistence type="inferred from homology"/>
<gene>
    <name evidence="7" type="ORF">J5Y03_12375</name>
</gene>
<reference evidence="7" key="1">
    <citation type="submission" date="2021-04" db="EMBL/GenBank/DDBJ databases">
        <title>Genome seq and assembly of Bacillus sp.</title>
        <authorList>
            <person name="Chhetri G."/>
        </authorList>
    </citation>
    <scope>NUCLEOTIDE SEQUENCE</scope>
    <source>
        <strain evidence="7">RG28</strain>
    </source>
</reference>
<comment type="caution">
    <text evidence="7">The sequence shown here is derived from an EMBL/GenBank/DDBJ whole genome shotgun (WGS) entry which is preliminary data.</text>
</comment>
<keyword evidence="2 5" id="KW-0812">Transmembrane</keyword>
<evidence type="ECO:0000313" key="7">
    <source>
        <dbReference type="EMBL" id="MBP0725968.1"/>
    </source>
</evidence>
<feature type="domain" description="ABC transmembrane type-2" evidence="6">
    <location>
        <begin position="26"/>
        <end position="252"/>
    </location>
</feature>
<dbReference type="PANTHER" id="PTHR43229:SF2">
    <property type="entry name" value="NODULATION PROTEIN J"/>
    <property type="match status" value="1"/>
</dbReference>
<evidence type="ECO:0000256" key="3">
    <source>
        <dbReference type="ARBA" id="ARBA00022989"/>
    </source>
</evidence>
<dbReference type="InterPro" id="IPR051784">
    <property type="entry name" value="Nod_factor_ABC_transporter"/>
</dbReference>
<dbReference type="PROSITE" id="PS51012">
    <property type="entry name" value="ABC_TM2"/>
    <property type="match status" value="1"/>
</dbReference>
<feature type="transmembrane region" description="Helical" evidence="5">
    <location>
        <begin position="171"/>
        <end position="189"/>
    </location>
</feature>
<feature type="transmembrane region" description="Helical" evidence="5">
    <location>
        <begin position="57"/>
        <end position="81"/>
    </location>
</feature>
<keyword evidence="3 5" id="KW-1133">Transmembrane helix</keyword>
<dbReference type="PIRSF" id="PIRSF006648">
    <property type="entry name" value="DrrB"/>
    <property type="match status" value="1"/>
</dbReference>
<feature type="transmembrane region" description="Helical" evidence="5">
    <location>
        <begin position="140"/>
        <end position="164"/>
    </location>
</feature>
<dbReference type="InterPro" id="IPR013525">
    <property type="entry name" value="ABC2_TM"/>
</dbReference>
<evidence type="ECO:0000256" key="2">
    <source>
        <dbReference type="ARBA" id="ARBA00022692"/>
    </source>
</evidence>
<evidence type="ECO:0000259" key="6">
    <source>
        <dbReference type="PROSITE" id="PS51012"/>
    </source>
</evidence>
<dbReference type="AlphaFoldDB" id="A0A940NW08"/>
<dbReference type="PANTHER" id="PTHR43229">
    <property type="entry name" value="NODULATION PROTEIN J"/>
    <property type="match status" value="1"/>
</dbReference>
<dbReference type="InterPro" id="IPR000412">
    <property type="entry name" value="ABC_2_transport"/>
</dbReference>